<evidence type="ECO:0000256" key="4">
    <source>
        <dbReference type="ARBA" id="ARBA00023163"/>
    </source>
</evidence>
<dbReference type="GO" id="GO:0006352">
    <property type="term" value="P:DNA-templated transcription initiation"/>
    <property type="evidence" value="ECO:0007669"/>
    <property type="project" value="InterPro"/>
</dbReference>
<dbReference type="InterPro" id="IPR007627">
    <property type="entry name" value="RNA_pol_sigma70_r2"/>
</dbReference>
<dbReference type="RefSeq" id="WP_109415162.1">
    <property type="nucleotide sequence ID" value="NZ_QEAS01000005.1"/>
</dbReference>
<name>A0A2U2PIL7_9SPHI</name>
<dbReference type="Gene3D" id="1.10.1740.10">
    <property type="match status" value="1"/>
</dbReference>
<keyword evidence="4" id="KW-0804">Transcription</keyword>
<evidence type="ECO:0000259" key="6">
    <source>
        <dbReference type="Pfam" id="PF08281"/>
    </source>
</evidence>
<dbReference type="Pfam" id="PF08281">
    <property type="entry name" value="Sigma70_r4_2"/>
    <property type="match status" value="1"/>
</dbReference>
<evidence type="ECO:0000256" key="3">
    <source>
        <dbReference type="ARBA" id="ARBA00023082"/>
    </source>
</evidence>
<evidence type="ECO:0000313" key="7">
    <source>
        <dbReference type="EMBL" id="PWG81220.1"/>
    </source>
</evidence>
<accession>A0A2U2PIL7</accession>
<dbReference type="GO" id="GO:0016987">
    <property type="term" value="F:sigma factor activity"/>
    <property type="evidence" value="ECO:0007669"/>
    <property type="project" value="UniProtKB-KW"/>
</dbReference>
<evidence type="ECO:0000256" key="1">
    <source>
        <dbReference type="ARBA" id="ARBA00010641"/>
    </source>
</evidence>
<sequence>MGRYNLYTDLELFGLMKVDDRGAFAELYGRYHADIVRFLRKFLKSSNLSEDICQNVFLKCWEGRSELPETIAPASWLYTVAKSRALDFLRRVSVEQAAASMILNEYPTGRNLPEENQFTRDYLAFIEKILDTMPERTREVFKLCRQQYLTYEEAAVQLGITHHTVKKHMGYSMRILKRAVDKELGIDLKILLAALMLTLH</sequence>
<dbReference type="Pfam" id="PF04542">
    <property type="entry name" value="Sigma70_r2"/>
    <property type="match status" value="1"/>
</dbReference>
<dbReference type="InterPro" id="IPR013324">
    <property type="entry name" value="RNA_pol_sigma_r3/r4-like"/>
</dbReference>
<dbReference type="InterPro" id="IPR036388">
    <property type="entry name" value="WH-like_DNA-bd_sf"/>
</dbReference>
<dbReference type="OrthoDB" id="659577at2"/>
<keyword evidence="2" id="KW-0805">Transcription regulation</keyword>
<dbReference type="Gene3D" id="1.10.10.10">
    <property type="entry name" value="Winged helix-like DNA-binding domain superfamily/Winged helix DNA-binding domain"/>
    <property type="match status" value="1"/>
</dbReference>
<dbReference type="PANTHER" id="PTHR43133">
    <property type="entry name" value="RNA POLYMERASE ECF-TYPE SIGMA FACTO"/>
    <property type="match status" value="1"/>
</dbReference>
<feature type="domain" description="RNA polymerase sigma-70 region 2" evidence="5">
    <location>
        <begin position="27"/>
        <end position="91"/>
    </location>
</feature>
<proteinExistence type="inferred from homology"/>
<keyword evidence="8" id="KW-1185">Reference proteome</keyword>
<protein>
    <submittedName>
        <fullName evidence="7">RNA polymerase subunit sigma-70</fullName>
    </submittedName>
</protein>
<comment type="similarity">
    <text evidence="1">Belongs to the sigma-70 factor family. ECF subfamily.</text>
</comment>
<dbReference type="SUPFAM" id="SSF88946">
    <property type="entry name" value="Sigma2 domain of RNA polymerase sigma factors"/>
    <property type="match status" value="1"/>
</dbReference>
<dbReference type="SUPFAM" id="SSF88659">
    <property type="entry name" value="Sigma3 and sigma4 domains of RNA polymerase sigma factors"/>
    <property type="match status" value="1"/>
</dbReference>
<dbReference type="InterPro" id="IPR039425">
    <property type="entry name" value="RNA_pol_sigma-70-like"/>
</dbReference>
<reference evidence="7 8" key="1">
    <citation type="submission" date="2018-04" db="EMBL/GenBank/DDBJ databases">
        <title>Pedobacter chongqingensis sp. nov., isolated from a rottenly hemp rope.</title>
        <authorList>
            <person name="Cai Y."/>
        </authorList>
    </citation>
    <scope>NUCLEOTIDE SEQUENCE [LARGE SCALE GENOMIC DNA]</scope>
    <source>
        <strain evidence="7 8">FJ4-8</strain>
    </source>
</reference>
<evidence type="ECO:0000313" key="8">
    <source>
        <dbReference type="Proteomes" id="UP000245647"/>
    </source>
</evidence>
<feature type="domain" description="RNA polymerase sigma factor 70 region 4 type 2" evidence="6">
    <location>
        <begin position="126"/>
        <end position="169"/>
    </location>
</feature>
<keyword evidence="3" id="KW-0731">Sigma factor</keyword>
<dbReference type="InterPro" id="IPR013249">
    <property type="entry name" value="RNA_pol_sigma70_r4_t2"/>
</dbReference>
<dbReference type="NCBIfam" id="TIGR02937">
    <property type="entry name" value="sigma70-ECF"/>
    <property type="match status" value="1"/>
</dbReference>
<evidence type="ECO:0000256" key="2">
    <source>
        <dbReference type="ARBA" id="ARBA00023015"/>
    </source>
</evidence>
<dbReference type="AlphaFoldDB" id="A0A2U2PIL7"/>
<evidence type="ECO:0000259" key="5">
    <source>
        <dbReference type="Pfam" id="PF04542"/>
    </source>
</evidence>
<gene>
    <name evidence="7" type="ORF">DDR33_07510</name>
</gene>
<dbReference type="Proteomes" id="UP000245647">
    <property type="component" value="Unassembled WGS sequence"/>
</dbReference>
<dbReference type="GO" id="GO:0003677">
    <property type="term" value="F:DNA binding"/>
    <property type="evidence" value="ECO:0007669"/>
    <property type="project" value="InterPro"/>
</dbReference>
<organism evidence="7 8">
    <name type="scientific">Pararcticibacter amylolyticus</name>
    <dbReference type="NCBI Taxonomy" id="2173175"/>
    <lineage>
        <taxon>Bacteria</taxon>
        <taxon>Pseudomonadati</taxon>
        <taxon>Bacteroidota</taxon>
        <taxon>Sphingobacteriia</taxon>
        <taxon>Sphingobacteriales</taxon>
        <taxon>Sphingobacteriaceae</taxon>
        <taxon>Pararcticibacter</taxon>
    </lineage>
</organism>
<dbReference type="EMBL" id="QEAS01000005">
    <property type="protein sequence ID" value="PWG81220.1"/>
    <property type="molecule type" value="Genomic_DNA"/>
</dbReference>
<dbReference type="InterPro" id="IPR013325">
    <property type="entry name" value="RNA_pol_sigma_r2"/>
</dbReference>
<comment type="caution">
    <text evidence="7">The sequence shown here is derived from an EMBL/GenBank/DDBJ whole genome shotgun (WGS) entry which is preliminary data.</text>
</comment>
<dbReference type="PANTHER" id="PTHR43133:SF46">
    <property type="entry name" value="RNA POLYMERASE SIGMA-70 FACTOR ECF SUBFAMILY"/>
    <property type="match status" value="1"/>
</dbReference>
<dbReference type="InterPro" id="IPR014284">
    <property type="entry name" value="RNA_pol_sigma-70_dom"/>
</dbReference>